<dbReference type="Gene3D" id="3.40.190.290">
    <property type="match status" value="1"/>
</dbReference>
<comment type="caution">
    <text evidence="6">The sequence shown here is derived from an EMBL/GenBank/DDBJ whole genome shotgun (WGS) entry which is preliminary data.</text>
</comment>
<evidence type="ECO:0000313" key="6">
    <source>
        <dbReference type="EMBL" id="OJZ69009.1"/>
    </source>
</evidence>
<dbReference type="GO" id="GO:0043565">
    <property type="term" value="F:sequence-specific DNA binding"/>
    <property type="evidence" value="ECO:0007669"/>
    <property type="project" value="TreeGrafter"/>
</dbReference>
<dbReference type="OrthoDB" id="570111at2"/>
<comment type="similarity">
    <text evidence="1">Belongs to the LysR transcriptional regulatory family.</text>
</comment>
<sequence>MTSSADDVLFFDVLAKSPSLTQAARELGLSVSSVSKRLAGIERRLNVRLIERTTRRLTLTSEGERYAAGAATITNGLIELEDSIAERGELSGRIRVHASLGLGRHHIGPLVAEFLEQYPRVQVELELSPLPLNIPGTTFDLGVHVGRVQDSLLAIRRLGLNRRVVCASPNYLARYGTPRHVKDLQQHNCIVLRQDDGDFALWRFGTDNDQTAVKVSGNLTCNDGEVTTQWCIEGRGLIMRSSWHIGPLLQDGVLVQVLPHIPTPSADIYAVYSADARLPRRVRELIAHLAGRLGPRIGSVSDS</sequence>
<evidence type="ECO:0000256" key="3">
    <source>
        <dbReference type="ARBA" id="ARBA00023125"/>
    </source>
</evidence>
<dbReference type="RefSeq" id="WP_073879116.1">
    <property type="nucleotide sequence ID" value="NZ_MPNT01000031.1"/>
</dbReference>
<protein>
    <submittedName>
        <fullName evidence="6">LysR family transcriptional regulator</fullName>
    </submittedName>
</protein>
<proteinExistence type="inferred from homology"/>
<keyword evidence="7" id="KW-1185">Reference proteome</keyword>
<dbReference type="InterPro" id="IPR000847">
    <property type="entry name" value="LysR_HTH_N"/>
</dbReference>
<accession>A0A1Q4HN95</accession>
<gene>
    <name evidence="6" type="ORF">BRW65_24340</name>
</gene>
<dbReference type="GO" id="GO:0003700">
    <property type="term" value="F:DNA-binding transcription factor activity"/>
    <property type="evidence" value="ECO:0007669"/>
    <property type="project" value="InterPro"/>
</dbReference>
<name>A0A1Q4HN95_9MYCO</name>
<dbReference type="AlphaFoldDB" id="A0A1Q4HN95"/>
<evidence type="ECO:0000313" key="7">
    <source>
        <dbReference type="Proteomes" id="UP000186438"/>
    </source>
</evidence>
<keyword evidence="4" id="KW-0804">Transcription</keyword>
<dbReference type="EMBL" id="MPNT01000031">
    <property type="protein sequence ID" value="OJZ69009.1"/>
    <property type="molecule type" value="Genomic_DNA"/>
</dbReference>
<dbReference type="SUPFAM" id="SSF46785">
    <property type="entry name" value="Winged helix' DNA-binding domain"/>
    <property type="match status" value="1"/>
</dbReference>
<dbReference type="InterPro" id="IPR005119">
    <property type="entry name" value="LysR_subst-bd"/>
</dbReference>
<evidence type="ECO:0000256" key="4">
    <source>
        <dbReference type="ARBA" id="ARBA00023163"/>
    </source>
</evidence>
<dbReference type="PROSITE" id="PS50931">
    <property type="entry name" value="HTH_LYSR"/>
    <property type="match status" value="1"/>
</dbReference>
<dbReference type="Gene3D" id="1.10.10.10">
    <property type="entry name" value="Winged helix-like DNA-binding domain superfamily/Winged helix DNA-binding domain"/>
    <property type="match status" value="1"/>
</dbReference>
<feature type="domain" description="HTH lysR-type" evidence="5">
    <location>
        <begin position="11"/>
        <end position="60"/>
    </location>
</feature>
<dbReference type="Pfam" id="PF03466">
    <property type="entry name" value="LysR_substrate"/>
    <property type="match status" value="1"/>
</dbReference>
<dbReference type="Pfam" id="PF00126">
    <property type="entry name" value="HTH_1"/>
    <property type="match status" value="1"/>
</dbReference>
<dbReference type="PANTHER" id="PTHR30537:SF5">
    <property type="entry name" value="HTH-TYPE TRANSCRIPTIONAL ACTIVATOR TTDR-RELATED"/>
    <property type="match status" value="1"/>
</dbReference>
<dbReference type="SUPFAM" id="SSF53850">
    <property type="entry name" value="Periplasmic binding protein-like II"/>
    <property type="match status" value="1"/>
</dbReference>
<dbReference type="InterPro" id="IPR036390">
    <property type="entry name" value="WH_DNA-bd_sf"/>
</dbReference>
<dbReference type="InterPro" id="IPR058163">
    <property type="entry name" value="LysR-type_TF_proteobact-type"/>
</dbReference>
<dbReference type="Proteomes" id="UP000186438">
    <property type="component" value="Unassembled WGS sequence"/>
</dbReference>
<dbReference type="GO" id="GO:0006351">
    <property type="term" value="P:DNA-templated transcription"/>
    <property type="evidence" value="ECO:0007669"/>
    <property type="project" value="TreeGrafter"/>
</dbReference>
<organism evidence="6 7">
    <name type="scientific">Mycobacterium paraffinicum</name>
    <dbReference type="NCBI Taxonomy" id="53378"/>
    <lineage>
        <taxon>Bacteria</taxon>
        <taxon>Bacillati</taxon>
        <taxon>Actinomycetota</taxon>
        <taxon>Actinomycetes</taxon>
        <taxon>Mycobacteriales</taxon>
        <taxon>Mycobacteriaceae</taxon>
        <taxon>Mycobacterium</taxon>
    </lineage>
</organism>
<dbReference type="PANTHER" id="PTHR30537">
    <property type="entry name" value="HTH-TYPE TRANSCRIPTIONAL REGULATOR"/>
    <property type="match status" value="1"/>
</dbReference>
<keyword evidence="2" id="KW-0805">Transcription regulation</keyword>
<dbReference type="FunFam" id="3.40.190.290:FF:000001">
    <property type="entry name" value="Transcriptional regulator, LysR family"/>
    <property type="match status" value="1"/>
</dbReference>
<evidence type="ECO:0000259" key="5">
    <source>
        <dbReference type="PROSITE" id="PS50931"/>
    </source>
</evidence>
<reference evidence="6 7" key="1">
    <citation type="submission" date="2016-11" db="EMBL/GenBank/DDBJ databases">
        <title>Genome sequences of unsequenced Mycobacteria.</title>
        <authorList>
            <person name="Greninger A.L."/>
            <person name="Fang F."/>
            <person name="Jerome K.R."/>
        </authorList>
    </citation>
    <scope>NUCLEOTIDE SEQUENCE [LARGE SCALE GENOMIC DNA]</scope>
    <source>
        <strain evidence="6 7">M11</strain>
    </source>
</reference>
<dbReference type="STRING" id="53378.BRW65_24340"/>
<keyword evidence="3" id="KW-0238">DNA-binding</keyword>
<dbReference type="InterPro" id="IPR036388">
    <property type="entry name" value="WH-like_DNA-bd_sf"/>
</dbReference>
<evidence type="ECO:0000256" key="2">
    <source>
        <dbReference type="ARBA" id="ARBA00023015"/>
    </source>
</evidence>
<evidence type="ECO:0000256" key="1">
    <source>
        <dbReference type="ARBA" id="ARBA00009437"/>
    </source>
</evidence>